<proteinExistence type="predicted"/>
<comment type="caution">
    <text evidence="1">The sequence shown here is derived from an EMBL/GenBank/DDBJ whole genome shotgun (WGS) entry which is preliminary data.</text>
</comment>
<protein>
    <submittedName>
        <fullName evidence="1">Uncharacterized protein</fullName>
    </submittedName>
</protein>
<accession>A0A644YGW9</accession>
<evidence type="ECO:0000313" key="1">
    <source>
        <dbReference type="EMBL" id="MPM27527.1"/>
    </source>
</evidence>
<gene>
    <name evidence="1" type="ORF">SDC9_74039</name>
</gene>
<dbReference type="EMBL" id="VSSQ01005015">
    <property type="protein sequence ID" value="MPM27527.1"/>
    <property type="molecule type" value="Genomic_DNA"/>
</dbReference>
<sequence>MNYEESLTTFQTGLSQEIATLQEQVKIIDMAQQDFLHFTEFGEYTETESITIMRNLKGLREKRRTLKDKIESLCYIRKHLQQAEKPNCGFPPKRYSYRVLQPRSIKAEALEWKI</sequence>
<reference evidence="1" key="1">
    <citation type="submission" date="2019-08" db="EMBL/GenBank/DDBJ databases">
        <authorList>
            <person name="Kucharzyk K."/>
            <person name="Murdoch R.W."/>
            <person name="Higgins S."/>
            <person name="Loffler F."/>
        </authorList>
    </citation>
    <scope>NUCLEOTIDE SEQUENCE</scope>
</reference>
<organism evidence="1">
    <name type="scientific">bioreactor metagenome</name>
    <dbReference type="NCBI Taxonomy" id="1076179"/>
    <lineage>
        <taxon>unclassified sequences</taxon>
        <taxon>metagenomes</taxon>
        <taxon>ecological metagenomes</taxon>
    </lineage>
</organism>
<dbReference type="AlphaFoldDB" id="A0A644YGW9"/>
<name>A0A644YGW9_9ZZZZ</name>